<dbReference type="PROSITE" id="PS50060">
    <property type="entry name" value="MAM_2"/>
    <property type="match status" value="2"/>
</dbReference>
<keyword evidence="1" id="KW-0677">Repeat</keyword>
<dbReference type="eggNOG" id="COG4733">
    <property type="taxonomic scope" value="Bacteria"/>
</dbReference>
<dbReference type="NCBIfam" id="TIGR04183">
    <property type="entry name" value="Por_Secre_tail"/>
    <property type="match status" value="1"/>
</dbReference>
<dbReference type="SUPFAM" id="SSF49299">
    <property type="entry name" value="PKD domain"/>
    <property type="match status" value="2"/>
</dbReference>
<dbReference type="eggNOG" id="COG5184">
    <property type="taxonomic scope" value="Bacteria"/>
</dbReference>
<dbReference type="EMBL" id="AAWS01000005">
    <property type="protein sequence ID" value="EAY30741.1"/>
    <property type="molecule type" value="Genomic_DNA"/>
</dbReference>
<dbReference type="Pfam" id="PF01833">
    <property type="entry name" value="TIG"/>
    <property type="match status" value="2"/>
</dbReference>
<dbReference type="Pfam" id="PF00629">
    <property type="entry name" value="MAM"/>
    <property type="match status" value="2"/>
</dbReference>
<comment type="caution">
    <text evidence="4">The sequence shown here is derived from an EMBL/GenBank/DDBJ whole genome shotgun (WGS) entry which is preliminary data.</text>
</comment>
<evidence type="ECO:0000313" key="5">
    <source>
        <dbReference type="Proteomes" id="UP000004095"/>
    </source>
</evidence>
<accession>A1ZFG7</accession>
<dbReference type="GO" id="GO:0004553">
    <property type="term" value="F:hydrolase activity, hydrolyzing O-glycosyl compounds"/>
    <property type="evidence" value="ECO:0007669"/>
    <property type="project" value="UniProtKB-ARBA"/>
</dbReference>
<proteinExistence type="predicted"/>
<dbReference type="InterPro" id="IPR051560">
    <property type="entry name" value="MAM_domain-containing"/>
</dbReference>
<dbReference type="InterPro" id="IPR000998">
    <property type="entry name" value="MAM_dom"/>
</dbReference>
<evidence type="ECO:0000259" key="3">
    <source>
        <dbReference type="PROSITE" id="PS50093"/>
    </source>
</evidence>
<dbReference type="InterPro" id="IPR026444">
    <property type="entry name" value="Secre_tail"/>
</dbReference>
<dbReference type="Gene3D" id="2.60.120.200">
    <property type="match status" value="2"/>
</dbReference>
<dbReference type="eggNOG" id="COG3291">
    <property type="taxonomic scope" value="Bacteria"/>
</dbReference>
<dbReference type="InterPro" id="IPR000601">
    <property type="entry name" value="PKD_dom"/>
</dbReference>
<dbReference type="PROSITE" id="PS50093">
    <property type="entry name" value="PKD"/>
    <property type="match status" value="2"/>
</dbReference>
<dbReference type="Pfam" id="PF00801">
    <property type="entry name" value="PKD"/>
    <property type="match status" value="1"/>
</dbReference>
<dbReference type="InterPro" id="IPR013783">
    <property type="entry name" value="Ig-like_fold"/>
</dbReference>
<dbReference type="CDD" id="cd15482">
    <property type="entry name" value="Sialidase_non-viral"/>
    <property type="match status" value="1"/>
</dbReference>
<sequence length="1556" mass="166384">MLTFAVFISSFQLATAQQEPGKKGYQKVKDDPNGRLKYETNMLKDPRTGKIPEGIHRKELEYVYSPKAKLQQQYNKGNKYAKSTTALPGTAKWQKRGPYNVGGRTRALAIDINNENLILAGGVSGGMWRSDDRGASWTKVTGASQHHSVTAVAQDPQNPNTWYYATGEGRGNSASASFSAIYAGSGVYKSTDNGLTWVQLASTASLETENDNPFRIAWNIKVHPTTGDVYLATGRAYSTSTGAIWRSTDGGTTWNKVIDGGNAVYTDIEIAANGLMYATIASSSTTAFKGIYRSTNGTDWTDITPASMPVSYARVVLDIAASNTNVAYFFAATPGAGVSGHSFFKYTYTAGVGNGDGTTGNGGAWENRSSNLPAYGGNVGNLAQANYNQFVRVKLDDENVVFIGSTNLYRSLDAFATDTQNAWVGGYSTLNNVSTYPNHHPDNHALAFFPSDPTKMISGHDGGVSYTDDNLATNPTHPVAWTSLNNGYYTTQIYGMHIDPETAGDNRLIIGLQDNGKWTVNDKSSTAIWGEEVGGGDGAFVAITPGKDTRYTSTQFGKVARVEGADPQNPTAAVHVFPAGASGQLFVHPFALDPSDYKIMYYPGGGNLWRHNDVESINSGWNFGGTADPGWTNLTNAAVPGSITAVAASKANPSYRVYYGTSTGSVYRLDSANTGNPVAVQVLAGQGGYLSCVAIDPTNADRVFAVFSNYGIQSIFYSADGGANWTDVGGNLEENPDGSGNGPSVRWLDIHVNSSGTTTYYAGTSTGLYATNAISSATNWVQEGANTIGNTVVTRVRSRGIDGLVAVGTHGTGVYSANVGQSDNVAIAYFSPMIGEPGEQVTINGIRFDANAANNTVKINGMVANVVSASANNLVVTVPNGATSGKITVEVNGQTATSAKDFTVILPIAKYPYTESFEEGTSNWKLAVDGNDFNWAVGQGSTPSSETGPNKASEGLYYMYVESSDPNYPEKKAALQSRSFDLTSLSEPTLVFAYHMLGDTTMGTLQVEVTADGVTWDSTWSATGNQGEQWKTAVLDLSAYKSANTRIRFVGTTVDGWKSDMAIDALTITEKGAPAITGFTPLSGFEGQVVTVSGVNFGTTTATNLVTFNGTAAQLTAATDSLLTTSLPATATTGKISVTVAGQTAVSMSNFNVIEVINTFPYKESFEDAALGNWEQSFDDDLNWDRNQGGTPSFNTGPGQASDGAYYMYVEASGDGYPSKNALLSSPPVNARTLTSPTLTFDYHMYGANMGSLVLEISKDNGATWSPIWSKSGDQGDVWKTDSVSLKAHKYATMMFRFSGTTGATWLSDMSIDNINIKEGFVTELPIADFKVSRTEIWEGESLKFNNESQNAVTYLWKISGGEAATSTEKSPTVKYNKAGSYHTILIAYNSLGQTSVKTVAITVKARPKLPIADFKVSNTTIYEGEGLKFNNESRHASRYEWKFSGGNITSSTETSPYISYNKAGTYHATLIAYNANNQSDSKILEIKVVKRGASNVTGSVVDVKIYSNTGALMRTTRIAEDAQPTESLKGLQKGLYFVHVYTAQGVKKYQIVKQD</sequence>
<evidence type="ECO:0000256" key="1">
    <source>
        <dbReference type="ARBA" id="ARBA00022737"/>
    </source>
</evidence>
<dbReference type="Gene3D" id="2.60.40.10">
    <property type="entry name" value="Immunoglobulins"/>
    <property type="match status" value="4"/>
</dbReference>
<feature type="domain" description="MAM" evidence="2">
    <location>
        <begin position="1162"/>
        <end position="1324"/>
    </location>
</feature>
<dbReference type="SUPFAM" id="SSF110296">
    <property type="entry name" value="Oligoxyloglucan reducing end-specific cellobiohydrolase"/>
    <property type="match status" value="2"/>
</dbReference>
<dbReference type="eggNOG" id="COG4447">
    <property type="taxonomic scope" value="Bacteria"/>
</dbReference>
<evidence type="ECO:0000259" key="2">
    <source>
        <dbReference type="PROSITE" id="PS50060"/>
    </source>
</evidence>
<dbReference type="SMART" id="SM00137">
    <property type="entry name" value="MAM"/>
    <property type="match status" value="2"/>
</dbReference>
<dbReference type="SUPFAM" id="SSF81296">
    <property type="entry name" value="E set domains"/>
    <property type="match status" value="2"/>
</dbReference>
<feature type="domain" description="MAM" evidence="2">
    <location>
        <begin position="913"/>
        <end position="1075"/>
    </location>
</feature>
<dbReference type="InterPro" id="IPR022409">
    <property type="entry name" value="PKD/Chitinase_dom"/>
</dbReference>
<feature type="domain" description="PKD" evidence="3">
    <location>
        <begin position="1440"/>
        <end position="1494"/>
    </location>
</feature>
<dbReference type="InterPro" id="IPR002909">
    <property type="entry name" value="IPT_dom"/>
</dbReference>
<dbReference type="InterPro" id="IPR015943">
    <property type="entry name" value="WD40/YVTN_repeat-like_dom_sf"/>
</dbReference>
<dbReference type="Gene3D" id="2.130.10.10">
    <property type="entry name" value="YVTN repeat-like/Quinoprotein amine dehydrogenase"/>
    <property type="match status" value="3"/>
</dbReference>
<dbReference type="CDD" id="cd06263">
    <property type="entry name" value="MAM"/>
    <property type="match status" value="2"/>
</dbReference>
<dbReference type="CDD" id="cd00146">
    <property type="entry name" value="PKD"/>
    <property type="match status" value="2"/>
</dbReference>
<protein>
    <submittedName>
        <fullName evidence="4">MAM domain protein</fullName>
    </submittedName>
</protein>
<dbReference type="InterPro" id="IPR013320">
    <property type="entry name" value="ConA-like_dom_sf"/>
</dbReference>
<dbReference type="Pfam" id="PF15902">
    <property type="entry name" value="Sortilin-Vps10"/>
    <property type="match status" value="1"/>
</dbReference>
<dbReference type="GO" id="GO:0005975">
    <property type="term" value="P:carbohydrate metabolic process"/>
    <property type="evidence" value="ECO:0007669"/>
    <property type="project" value="UniProtKB-ARBA"/>
</dbReference>
<dbReference type="InterPro" id="IPR031778">
    <property type="entry name" value="Sortilin_N"/>
</dbReference>
<dbReference type="SMART" id="SM00089">
    <property type="entry name" value="PKD"/>
    <property type="match status" value="2"/>
</dbReference>
<feature type="domain" description="PKD" evidence="3">
    <location>
        <begin position="1347"/>
        <end position="1409"/>
    </location>
</feature>
<dbReference type="InterPro" id="IPR014756">
    <property type="entry name" value="Ig_E-set"/>
</dbReference>
<organism evidence="4 5">
    <name type="scientific">Microscilla marina ATCC 23134</name>
    <dbReference type="NCBI Taxonomy" id="313606"/>
    <lineage>
        <taxon>Bacteria</taxon>
        <taxon>Pseudomonadati</taxon>
        <taxon>Bacteroidota</taxon>
        <taxon>Cytophagia</taxon>
        <taxon>Cytophagales</taxon>
        <taxon>Microscillaceae</taxon>
        <taxon>Microscilla</taxon>
    </lineage>
</organism>
<dbReference type="Proteomes" id="UP000004095">
    <property type="component" value="Unassembled WGS sequence"/>
</dbReference>
<keyword evidence="5" id="KW-1185">Reference proteome</keyword>
<dbReference type="SUPFAM" id="SSF49899">
    <property type="entry name" value="Concanavalin A-like lectins/glucanases"/>
    <property type="match status" value="2"/>
</dbReference>
<name>A1ZFG7_MICM2</name>
<dbReference type="GO" id="GO:0016020">
    <property type="term" value="C:membrane"/>
    <property type="evidence" value="ECO:0007669"/>
    <property type="project" value="InterPro"/>
</dbReference>
<dbReference type="InterPro" id="IPR035986">
    <property type="entry name" value="PKD_dom_sf"/>
</dbReference>
<gene>
    <name evidence="4" type="ORF">M23134_01065</name>
</gene>
<evidence type="ECO:0000313" key="4">
    <source>
        <dbReference type="EMBL" id="EAY30741.1"/>
    </source>
</evidence>
<dbReference type="PANTHER" id="PTHR23282">
    <property type="entry name" value="APICAL ENDOSOMAL GLYCOPROTEIN PRECURSOR"/>
    <property type="match status" value="1"/>
</dbReference>
<dbReference type="PANTHER" id="PTHR23282:SF101">
    <property type="entry name" value="MAM DOMAIN-CONTAINING PROTEIN"/>
    <property type="match status" value="1"/>
</dbReference>
<reference evidence="4 5" key="1">
    <citation type="submission" date="2007-01" db="EMBL/GenBank/DDBJ databases">
        <authorList>
            <person name="Haygood M."/>
            <person name="Podell S."/>
            <person name="Anderson C."/>
            <person name="Hopkinson B."/>
            <person name="Roe K."/>
            <person name="Barbeau K."/>
            <person name="Gaasterland T."/>
            <person name="Ferriera S."/>
            <person name="Johnson J."/>
            <person name="Kravitz S."/>
            <person name="Beeson K."/>
            <person name="Sutton G."/>
            <person name="Rogers Y.-H."/>
            <person name="Friedman R."/>
            <person name="Frazier M."/>
            <person name="Venter J.C."/>
        </authorList>
    </citation>
    <scope>NUCLEOTIDE SEQUENCE [LARGE SCALE GENOMIC DNA]</scope>
    <source>
        <strain evidence="4 5">ATCC 23134</strain>
    </source>
</reference>